<dbReference type="GO" id="GO:0005737">
    <property type="term" value="C:cytoplasm"/>
    <property type="evidence" value="ECO:0007669"/>
    <property type="project" value="UniProtKB-SubCell"/>
</dbReference>
<evidence type="ECO:0000256" key="26">
    <source>
        <dbReference type="ARBA" id="ARBA00047470"/>
    </source>
</evidence>
<evidence type="ECO:0000256" key="18">
    <source>
        <dbReference type="ARBA" id="ARBA00022853"/>
    </source>
</evidence>
<evidence type="ECO:0000256" key="25">
    <source>
        <dbReference type="ARBA" id="ARBA00047272"/>
    </source>
</evidence>
<dbReference type="FunFam" id="2.60.40.150:FF:000012">
    <property type="entry name" value="Kinase C alpha type"/>
    <property type="match status" value="1"/>
</dbReference>
<keyword evidence="23" id="KW-0804">Transcription</keyword>
<name>A0A8C9MN48_SERCA</name>
<feature type="binding site" evidence="29">
    <location>
        <position position="165"/>
    </location>
    <ligand>
        <name>a 1,2-diacyl-sn-glycero-3-phospho-(1D-myo-inositol-4,5-bisphosphate)</name>
        <dbReference type="ChEBI" id="CHEBI:58456"/>
    </ligand>
</feature>
<dbReference type="InterPro" id="IPR000961">
    <property type="entry name" value="AGC-kinase_C"/>
</dbReference>
<evidence type="ECO:0000259" key="35">
    <source>
        <dbReference type="PROSITE" id="PS50081"/>
    </source>
</evidence>
<dbReference type="SMART" id="SM00239">
    <property type="entry name" value="C2"/>
    <property type="match status" value="1"/>
</dbReference>
<protein>
    <recommendedName>
        <fullName evidence="27">Protein kinase C</fullName>
        <ecNumber evidence="27">2.7.11.13</ecNumber>
    </recommendedName>
</protein>
<comment type="catalytic activity">
    <reaction evidence="26">
        <text>L-seryl-[protein] + ATP = O-phospho-L-seryl-[protein] + ADP + H(+)</text>
        <dbReference type="Rhea" id="RHEA:17989"/>
        <dbReference type="Rhea" id="RHEA-COMP:9863"/>
        <dbReference type="Rhea" id="RHEA-COMP:11604"/>
        <dbReference type="ChEBI" id="CHEBI:15378"/>
        <dbReference type="ChEBI" id="CHEBI:29999"/>
        <dbReference type="ChEBI" id="CHEBI:30616"/>
        <dbReference type="ChEBI" id="CHEBI:83421"/>
        <dbReference type="ChEBI" id="CHEBI:456216"/>
        <dbReference type="EC" id="2.7.11.13"/>
    </reaction>
</comment>
<keyword evidence="14 27" id="KW-0418">Kinase</keyword>
<dbReference type="SMART" id="SM00220">
    <property type="entry name" value="S_TKc"/>
    <property type="match status" value="1"/>
</dbReference>
<evidence type="ECO:0000256" key="11">
    <source>
        <dbReference type="ARBA" id="ARBA00022737"/>
    </source>
</evidence>
<dbReference type="PROSITE" id="PS51285">
    <property type="entry name" value="AGC_KINASE_CTER"/>
    <property type="match status" value="1"/>
</dbReference>
<dbReference type="PROSITE" id="PS00108">
    <property type="entry name" value="PROTEIN_KINASE_ST"/>
    <property type="match status" value="1"/>
</dbReference>
<feature type="binding site" evidence="31">
    <location>
        <position position="218"/>
    </location>
    <ligand>
        <name>Ca(2+)</name>
        <dbReference type="ChEBI" id="CHEBI:29108"/>
        <label>1</label>
    </ligand>
</feature>
<dbReference type="InterPro" id="IPR014375">
    <property type="entry name" value="Protein_kinase_C_a/b/g"/>
</dbReference>
<feature type="binding site" evidence="31">
    <location>
        <position position="224"/>
    </location>
    <ligand>
        <name>Ca(2+)</name>
        <dbReference type="ChEBI" id="CHEBI:29108"/>
        <label>1</label>
    </ligand>
</feature>
<evidence type="ECO:0000256" key="2">
    <source>
        <dbReference type="ARBA" id="ARBA00004170"/>
    </source>
</evidence>
<keyword evidence="20" id="KW-0805">Transcription regulation</keyword>
<evidence type="ECO:0000256" key="10">
    <source>
        <dbReference type="ARBA" id="ARBA00022723"/>
    </source>
</evidence>
<evidence type="ECO:0000256" key="32">
    <source>
        <dbReference type="PROSITE-ProRule" id="PRU10141"/>
    </source>
</evidence>
<evidence type="ECO:0000259" key="33">
    <source>
        <dbReference type="PROSITE" id="PS50004"/>
    </source>
</evidence>
<feature type="binding site" evidence="30">
    <location>
        <begin position="305"/>
        <end position="313"/>
    </location>
    <ligand>
        <name>ATP</name>
        <dbReference type="ChEBI" id="CHEBI:30616"/>
    </ligand>
</feature>
<comment type="similarity">
    <text evidence="4 27">Belongs to the protein kinase superfamily. AGC Ser/Thr protein kinase family. PKC subfamily.</text>
</comment>
<comment type="catalytic activity">
    <reaction evidence="25 27">
        <text>L-threonyl-[protein] + ATP = O-phospho-L-threonyl-[protein] + ADP + H(+)</text>
        <dbReference type="Rhea" id="RHEA:46608"/>
        <dbReference type="Rhea" id="RHEA-COMP:11060"/>
        <dbReference type="Rhea" id="RHEA-COMP:11605"/>
        <dbReference type="ChEBI" id="CHEBI:15378"/>
        <dbReference type="ChEBI" id="CHEBI:30013"/>
        <dbReference type="ChEBI" id="CHEBI:30616"/>
        <dbReference type="ChEBI" id="CHEBI:61977"/>
        <dbReference type="ChEBI" id="CHEBI:456216"/>
        <dbReference type="EC" id="2.7.11.13"/>
    </reaction>
</comment>
<dbReference type="PRINTS" id="PR00360">
    <property type="entry name" value="C2DOMAIN"/>
</dbReference>
<evidence type="ECO:0000256" key="13">
    <source>
        <dbReference type="ARBA" id="ARBA00022771"/>
    </source>
</evidence>
<keyword evidence="22" id="KW-0472">Membrane</keyword>
<dbReference type="GO" id="GO:0016020">
    <property type="term" value="C:membrane"/>
    <property type="evidence" value="ECO:0007669"/>
    <property type="project" value="UniProtKB-SubCell"/>
</dbReference>
<proteinExistence type="inferred from homology"/>
<evidence type="ECO:0000256" key="16">
    <source>
        <dbReference type="ARBA" id="ARBA00022837"/>
    </source>
</evidence>
<dbReference type="InterPro" id="IPR011009">
    <property type="entry name" value="Kinase-like_dom_sf"/>
</dbReference>
<feature type="binding site" evidence="29">
    <location>
        <position position="215"/>
    </location>
    <ligand>
        <name>a 1,2-diacyl-sn-glycero-3-phospho-(1D-myo-inositol-4,5-bisphosphate)</name>
        <dbReference type="ChEBI" id="CHEBI:58456"/>
    </ligand>
</feature>
<dbReference type="PROSITE" id="PS50004">
    <property type="entry name" value="C2"/>
    <property type="match status" value="1"/>
</dbReference>
<dbReference type="SUPFAM" id="SSF49562">
    <property type="entry name" value="C2 domain (Calcium/lipid-binding domain, CaLB)"/>
    <property type="match status" value="1"/>
</dbReference>
<feature type="active site" description="Proton acceptor" evidence="28">
    <location>
        <position position="423"/>
    </location>
</feature>
<feature type="domain" description="Protein kinase" evidence="34">
    <location>
        <begin position="299"/>
        <end position="557"/>
    </location>
</feature>
<dbReference type="Gene3D" id="2.60.40.150">
    <property type="entry name" value="C2 domain"/>
    <property type="match status" value="1"/>
</dbReference>
<feature type="binding site" evidence="31">
    <location>
        <position position="221"/>
    </location>
    <ligand>
        <name>Ca(2+)</name>
        <dbReference type="ChEBI" id="CHEBI:29108"/>
        <label>1</label>
    </ligand>
</feature>
<evidence type="ECO:0000256" key="21">
    <source>
        <dbReference type="ARBA" id="ARBA00023130"/>
    </source>
</evidence>
<dbReference type="Gene3D" id="3.30.60.20">
    <property type="match status" value="1"/>
</dbReference>
<dbReference type="Pfam" id="PF00069">
    <property type="entry name" value="Pkinase"/>
    <property type="match status" value="1"/>
</dbReference>
<organism evidence="37 38">
    <name type="scientific">Serinus canaria</name>
    <name type="common">Island canary</name>
    <name type="synonym">Fringilla canaria</name>
    <dbReference type="NCBI Taxonomy" id="9135"/>
    <lineage>
        <taxon>Eukaryota</taxon>
        <taxon>Metazoa</taxon>
        <taxon>Chordata</taxon>
        <taxon>Craniata</taxon>
        <taxon>Vertebrata</taxon>
        <taxon>Euteleostomi</taxon>
        <taxon>Archelosauria</taxon>
        <taxon>Archosauria</taxon>
        <taxon>Dinosauria</taxon>
        <taxon>Saurischia</taxon>
        <taxon>Theropoda</taxon>
        <taxon>Coelurosauria</taxon>
        <taxon>Aves</taxon>
        <taxon>Neognathae</taxon>
        <taxon>Neoaves</taxon>
        <taxon>Telluraves</taxon>
        <taxon>Australaves</taxon>
        <taxon>Passeriformes</taxon>
        <taxon>Passeroidea</taxon>
        <taxon>Fringillidae</taxon>
        <taxon>Carduelinae</taxon>
        <taxon>Serinus</taxon>
    </lineage>
</organism>
<dbReference type="GeneTree" id="ENSGT00940000155217"/>
<gene>
    <name evidence="37" type="primary">PRKCB</name>
</gene>
<evidence type="ECO:0000259" key="36">
    <source>
        <dbReference type="PROSITE" id="PS51285"/>
    </source>
</evidence>
<feature type="binding site" evidence="31">
    <location>
        <position position="216"/>
    </location>
    <ligand>
        <name>Ca(2+)</name>
        <dbReference type="ChEBI" id="CHEBI:29108"/>
        <label>1</label>
    </ligand>
</feature>
<evidence type="ECO:0000256" key="20">
    <source>
        <dbReference type="ARBA" id="ARBA00023015"/>
    </source>
</evidence>
<feature type="binding site" evidence="31">
    <location>
        <position position="157"/>
    </location>
    <ligand>
        <name>Ca(2+)</name>
        <dbReference type="ChEBI" id="CHEBI:29108"/>
        <label>1</label>
    </ligand>
</feature>
<dbReference type="InterPro" id="IPR035892">
    <property type="entry name" value="C2_domain_sf"/>
</dbReference>
<feature type="domain" description="AGC-kinase C-terminal" evidence="36">
    <location>
        <begin position="558"/>
        <end position="628"/>
    </location>
</feature>
<dbReference type="GO" id="GO:0008270">
    <property type="term" value="F:zinc ion binding"/>
    <property type="evidence" value="ECO:0007669"/>
    <property type="project" value="UniProtKB-KW"/>
</dbReference>
<evidence type="ECO:0000256" key="27">
    <source>
        <dbReference type="PIRNR" id="PIRNR000550"/>
    </source>
</evidence>
<evidence type="ECO:0000256" key="7">
    <source>
        <dbReference type="ARBA" id="ARBA00022553"/>
    </source>
</evidence>
<dbReference type="Proteomes" id="UP000694409">
    <property type="component" value="Unassembled WGS sequence"/>
</dbReference>
<accession>A0A8C9MN48</accession>
<comment type="subcellular location">
    <subcellularLocation>
        <location evidence="3">Cytoplasm</location>
    </subcellularLocation>
    <subcellularLocation>
        <location evidence="2">Membrane</location>
        <topology evidence="2">Peripheral membrane protein</topology>
    </subcellularLocation>
    <subcellularLocation>
        <location evidence="1">Nucleus</location>
    </subcellularLocation>
</comment>
<dbReference type="SUPFAM" id="SSF57889">
    <property type="entry name" value="Cysteine-rich domain"/>
    <property type="match status" value="1"/>
</dbReference>
<dbReference type="InterPro" id="IPR020454">
    <property type="entry name" value="DAG/PE-bd"/>
</dbReference>
<feature type="domain" description="C2" evidence="33">
    <location>
        <begin position="128"/>
        <end position="245"/>
    </location>
</feature>
<dbReference type="PROSITE" id="PS00479">
    <property type="entry name" value="ZF_DAG_PE_1"/>
    <property type="match status" value="1"/>
</dbReference>
<keyword evidence="13" id="KW-0863">Zinc-finger</keyword>
<feature type="binding site" evidence="31">
    <location>
        <position position="156"/>
    </location>
    <ligand>
        <name>Ca(2+)</name>
        <dbReference type="ChEBI" id="CHEBI:29108"/>
        <label>1</label>
    </ligand>
</feature>
<dbReference type="EC" id="2.7.11.13" evidence="27"/>
<dbReference type="PANTHER" id="PTHR24351">
    <property type="entry name" value="RIBOSOMAL PROTEIN S6 KINASE"/>
    <property type="match status" value="1"/>
</dbReference>
<evidence type="ECO:0000256" key="1">
    <source>
        <dbReference type="ARBA" id="ARBA00004123"/>
    </source>
</evidence>
<evidence type="ECO:0000256" key="9">
    <source>
        <dbReference type="ARBA" id="ARBA00022703"/>
    </source>
</evidence>
<evidence type="ECO:0000256" key="17">
    <source>
        <dbReference type="ARBA" id="ARBA00022840"/>
    </source>
</evidence>
<keyword evidence="17 27" id="KW-0067">ATP-binding</keyword>
<dbReference type="SMART" id="SM00133">
    <property type="entry name" value="S_TK_X"/>
    <property type="match status" value="1"/>
</dbReference>
<dbReference type="InterPro" id="IPR008271">
    <property type="entry name" value="Ser/Thr_kinase_AS"/>
</dbReference>
<dbReference type="CDD" id="cd05616">
    <property type="entry name" value="STKc_cPKC_beta"/>
    <property type="match status" value="1"/>
</dbReference>
<dbReference type="GO" id="GO:0005634">
    <property type="term" value="C:nucleus"/>
    <property type="evidence" value="ECO:0007669"/>
    <property type="project" value="UniProtKB-SubCell"/>
</dbReference>
<dbReference type="PROSITE" id="PS50081">
    <property type="entry name" value="ZF_DAG_PE_2"/>
    <property type="match status" value="1"/>
</dbReference>
<evidence type="ECO:0000256" key="19">
    <source>
        <dbReference type="ARBA" id="ARBA00022859"/>
    </source>
</evidence>
<evidence type="ECO:0000256" key="4">
    <source>
        <dbReference type="ARBA" id="ARBA00005490"/>
    </source>
</evidence>
<dbReference type="PROSITE" id="PS50011">
    <property type="entry name" value="PROTEIN_KINASE_DOM"/>
    <property type="match status" value="1"/>
</dbReference>
<keyword evidence="21" id="KW-1064">Adaptive immunity</keyword>
<evidence type="ECO:0000256" key="23">
    <source>
        <dbReference type="ARBA" id="ARBA00023163"/>
    </source>
</evidence>
<dbReference type="FunFam" id="3.30.200.20:FF:000103">
    <property type="entry name" value="Protein kinase C"/>
    <property type="match status" value="1"/>
</dbReference>
<dbReference type="CDD" id="cd20836">
    <property type="entry name" value="C1_cPKC_rpt2"/>
    <property type="match status" value="1"/>
</dbReference>
<dbReference type="Gene3D" id="3.30.200.20">
    <property type="entry name" value="Phosphorylase Kinase, domain 1"/>
    <property type="match status" value="2"/>
</dbReference>
<evidence type="ECO:0000313" key="38">
    <source>
        <dbReference type="Proteomes" id="UP000694409"/>
    </source>
</evidence>
<dbReference type="PROSITE" id="PS00107">
    <property type="entry name" value="PROTEIN_KINASE_ATP"/>
    <property type="match status" value="1"/>
</dbReference>
<dbReference type="SUPFAM" id="SSF56112">
    <property type="entry name" value="Protein kinase-like (PK-like)"/>
    <property type="match status" value="1"/>
</dbReference>
<feature type="binding site" evidence="30 32">
    <location>
        <position position="328"/>
    </location>
    <ligand>
        <name>ATP</name>
        <dbReference type="ChEBI" id="CHEBI:30616"/>
    </ligand>
</feature>
<evidence type="ECO:0000259" key="34">
    <source>
        <dbReference type="PROSITE" id="PS50011"/>
    </source>
</evidence>
<evidence type="ECO:0000256" key="6">
    <source>
        <dbReference type="ARBA" id="ARBA00022527"/>
    </source>
</evidence>
<dbReference type="InterPro" id="IPR046349">
    <property type="entry name" value="C1-like_sf"/>
</dbReference>
<dbReference type="FunFam" id="1.10.510.10:FF:000023">
    <property type="entry name" value="Protein kinase C"/>
    <property type="match status" value="1"/>
</dbReference>
<evidence type="ECO:0000256" key="3">
    <source>
        <dbReference type="ARBA" id="ARBA00004496"/>
    </source>
</evidence>
<keyword evidence="12 27" id="KW-0547">Nucleotide-binding</keyword>
<comment type="cofactor">
    <cofactor evidence="31">
        <name>Ca(2+)</name>
        <dbReference type="ChEBI" id="CHEBI:29108"/>
    </cofactor>
    <text evidence="31">Binds 3 Ca(2+) ions per subunit. The ions are bound to the C2 domain.</text>
</comment>
<dbReference type="InterPro" id="IPR017441">
    <property type="entry name" value="Protein_kinase_ATP_BS"/>
</dbReference>
<dbReference type="FunFam" id="3.30.200.20:FF:000080">
    <property type="entry name" value="Protein kinase C"/>
    <property type="match status" value="1"/>
</dbReference>
<evidence type="ECO:0000256" key="24">
    <source>
        <dbReference type="ARBA" id="ARBA00023242"/>
    </source>
</evidence>
<keyword evidence="24" id="KW-0539">Nucleus</keyword>
<keyword evidence="11" id="KW-0677">Repeat</keyword>
<dbReference type="CDD" id="cd04026">
    <property type="entry name" value="C2_PKC_alpha_gamma"/>
    <property type="match status" value="1"/>
</dbReference>
<keyword evidence="19" id="KW-0391">Immunity</keyword>
<evidence type="ECO:0000256" key="14">
    <source>
        <dbReference type="ARBA" id="ARBA00022777"/>
    </source>
</evidence>
<dbReference type="GO" id="GO:0005524">
    <property type="term" value="F:ATP binding"/>
    <property type="evidence" value="ECO:0007669"/>
    <property type="project" value="UniProtKB-UniRule"/>
</dbReference>
<dbReference type="GO" id="GO:0002250">
    <property type="term" value="P:adaptive immune response"/>
    <property type="evidence" value="ECO:0007669"/>
    <property type="project" value="UniProtKB-KW"/>
</dbReference>
<dbReference type="Ensembl" id="ENSSCAT00000006781.1">
    <property type="protein sequence ID" value="ENSSCAP00000005925.1"/>
    <property type="gene ID" value="ENSSCAG00000003700.1"/>
</dbReference>
<evidence type="ECO:0000256" key="30">
    <source>
        <dbReference type="PIRSR" id="PIRSR000550-3"/>
    </source>
</evidence>
<dbReference type="FunFam" id="3.30.60.20:FF:000031">
    <property type="entry name" value="Protein kinase C alpha"/>
    <property type="match status" value="1"/>
</dbReference>
<dbReference type="PIRSF" id="PIRSF000550">
    <property type="entry name" value="PKC_alpha"/>
    <property type="match status" value="1"/>
</dbReference>
<sequence>SWGVSPAAPPAQPLLQALLSPQDCPLLHRTCQERPNPCSASVLCPGAGHWLPVEKLFLLEVFSGTGDPRSKHKFKIHTYSSPTFCDHCGSLLYGLIHQGMKCDTCMMNVHKRCVMNVPSLCGTDHTERRGRIYIRADIDKDVLTVVVRDAKNLVPMDPNGLSDPYVKLKLIPDPKNESKQKTKTIKCSLNPEWNETFKFQLKEADKDRRLSVEIWDWDLTSRNDFMGSLSFGISELQKSGVDGWFKLLSQEEGEYFNVPVPPEGEEGNEELRQKFEKTRNAISKLDNNGSRDRMKLSDFNFLMVLGKGSFGKVMLAERKGTDELYAVKILKKDVVIQDDDVECTMVEKRVLALSGKPPFLTQLHSCFQTMDRLYFVMEYVNGGDLMYQIQQVGRFKEPHAVFYAAEIAIGLFFLQSKGIIYRDLKLDNVMLDSEGHIKIADFGMCKENIWDGVTTKTFCGTPDYIAPEIIAYQPYGKSVDWWAFGVLLYEMLAGQAPFEGEDEDELFQSIMEHNVAYPKSMSKEAVAICKGLMTKHPAKRLGCGPEGERDIKEHAFFRYIDWDKLERKEIQPPFKPKACGRNAENFDRFFTRHPPVLTPPDQEVVGNIDQSEFEGFSFVNSEFFKPQAKS</sequence>
<keyword evidence="10 31" id="KW-0479">Metal-binding</keyword>
<keyword evidence="38" id="KW-1185">Reference proteome</keyword>
<evidence type="ECO:0000256" key="8">
    <source>
        <dbReference type="ARBA" id="ARBA00022679"/>
    </source>
</evidence>
<evidence type="ECO:0000256" key="29">
    <source>
        <dbReference type="PIRSR" id="PIRSR000550-2"/>
    </source>
</evidence>
<dbReference type="GO" id="GO:0006915">
    <property type="term" value="P:apoptotic process"/>
    <property type="evidence" value="ECO:0007669"/>
    <property type="project" value="UniProtKB-KW"/>
</dbReference>
<keyword evidence="16 31" id="KW-0106">Calcium</keyword>
<dbReference type="InterPro" id="IPR000719">
    <property type="entry name" value="Prot_kinase_dom"/>
</dbReference>
<keyword evidence="6 27" id="KW-0723">Serine/threonine-protein kinase</keyword>
<dbReference type="GO" id="GO:0004697">
    <property type="term" value="F:diacylglycerol-dependent serine/threonine kinase activity"/>
    <property type="evidence" value="ECO:0007669"/>
    <property type="project" value="UniProtKB-EC"/>
</dbReference>
<keyword evidence="9" id="KW-0053">Apoptosis</keyword>
<dbReference type="Pfam" id="PF00130">
    <property type="entry name" value="C1_1"/>
    <property type="match status" value="1"/>
</dbReference>
<evidence type="ECO:0000256" key="15">
    <source>
        <dbReference type="ARBA" id="ARBA00022833"/>
    </source>
</evidence>
<dbReference type="InterPro" id="IPR034664">
    <property type="entry name" value="cPKC-beta"/>
</dbReference>
<evidence type="ECO:0000256" key="31">
    <source>
        <dbReference type="PIRSR" id="PIRSR000550-4"/>
    </source>
</evidence>
<keyword evidence="15" id="KW-0862">Zinc</keyword>
<feature type="binding site" evidence="31">
    <location>
        <position position="222"/>
    </location>
    <ligand>
        <name>Ca(2+)</name>
        <dbReference type="ChEBI" id="CHEBI:29108"/>
        <label>1</label>
    </ligand>
</feature>
<evidence type="ECO:0000256" key="12">
    <source>
        <dbReference type="ARBA" id="ARBA00022741"/>
    </source>
</evidence>
<keyword evidence="18" id="KW-0156">Chromatin regulator</keyword>
<dbReference type="InterPro" id="IPR000008">
    <property type="entry name" value="C2_dom"/>
</dbReference>
<reference evidence="37" key="2">
    <citation type="submission" date="2025-09" db="UniProtKB">
        <authorList>
            <consortium name="Ensembl"/>
        </authorList>
    </citation>
    <scope>IDENTIFICATION</scope>
</reference>
<dbReference type="Pfam" id="PF00433">
    <property type="entry name" value="Pkinase_C"/>
    <property type="match status" value="1"/>
</dbReference>
<dbReference type="Pfam" id="PF00168">
    <property type="entry name" value="C2"/>
    <property type="match status" value="1"/>
</dbReference>
<keyword evidence="7" id="KW-0597">Phosphoprotein</keyword>
<dbReference type="Gene3D" id="1.10.510.10">
    <property type="entry name" value="Transferase(Phosphotransferase) domain 1"/>
    <property type="match status" value="1"/>
</dbReference>
<keyword evidence="8 27" id="KW-0808">Transferase</keyword>
<evidence type="ECO:0000256" key="5">
    <source>
        <dbReference type="ARBA" id="ARBA00022490"/>
    </source>
</evidence>
<feature type="binding site" evidence="31">
    <location>
        <position position="217"/>
    </location>
    <ligand>
        <name>Ca(2+)</name>
        <dbReference type="ChEBI" id="CHEBI:29108"/>
        <label>1</label>
    </ligand>
</feature>
<dbReference type="PRINTS" id="PR00008">
    <property type="entry name" value="DAGPEDOMAIN"/>
</dbReference>
<evidence type="ECO:0000256" key="22">
    <source>
        <dbReference type="ARBA" id="ARBA00023136"/>
    </source>
</evidence>
<evidence type="ECO:0000313" key="37">
    <source>
        <dbReference type="Ensembl" id="ENSSCAP00000005925.1"/>
    </source>
</evidence>
<dbReference type="SMART" id="SM00109">
    <property type="entry name" value="C1"/>
    <property type="match status" value="1"/>
</dbReference>
<feature type="binding site" evidence="31">
    <location>
        <position position="163"/>
    </location>
    <ligand>
        <name>Ca(2+)</name>
        <dbReference type="ChEBI" id="CHEBI:29108"/>
        <label>1</label>
    </ligand>
</feature>
<keyword evidence="5" id="KW-0963">Cytoplasm</keyword>
<dbReference type="GO" id="GO:0006325">
    <property type="term" value="P:chromatin organization"/>
    <property type="evidence" value="ECO:0007669"/>
    <property type="project" value="UniProtKB-KW"/>
</dbReference>
<feature type="domain" description="Phorbol-ester/DAG-type" evidence="35">
    <location>
        <begin position="71"/>
        <end position="121"/>
    </location>
</feature>
<dbReference type="InterPro" id="IPR002219">
    <property type="entry name" value="PKC_DAG/PE"/>
</dbReference>
<dbReference type="InterPro" id="IPR017892">
    <property type="entry name" value="Pkinase_C"/>
</dbReference>
<dbReference type="AlphaFoldDB" id="A0A8C9MN48"/>
<evidence type="ECO:0000256" key="28">
    <source>
        <dbReference type="PIRSR" id="PIRSR000550-1"/>
    </source>
</evidence>
<reference evidence="37" key="1">
    <citation type="submission" date="2025-08" db="UniProtKB">
        <authorList>
            <consortium name="Ensembl"/>
        </authorList>
    </citation>
    <scope>IDENTIFICATION</scope>
</reference>